<keyword evidence="10" id="KW-0966">Cell projection</keyword>
<protein>
    <recommendedName>
        <fullName evidence="4 7">Flagellar hook-associated protein 1</fullName>
        <shortName evidence="7">HAP1</shortName>
    </recommendedName>
</protein>
<dbReference type="Pfam" id="PF22638">
    <property type="entry name" value="FlgK_D1"/>
    <property type="match status" value="1"/>
</dbReference>
<keyword evidence="10" id="KW-0969">Cilium</keyword>
<evidence type="ECO:0000259" key="9">
    <source>
        <dbReference type="Pfam" id="PF22638"/>
    </source>
</evidence>
<evidence type="ECO:0000256" key="2">
    <source>
        <dbReference type="ARBA" id="ARBA00004613"/>
    </source>
</evidence>
<sequence length="257" mass="28233">MAGGILGTGVSGLAAAQYGLDTTGHNIANVNTEGYSRQRVETVSTVGNAFRSTFLGNGTQLSAIERTFNEYNFKEVMFNSSQFEYNNTNYVNASRIDNLLADPDTGITVTFEEMFDGINGIVEEPTIISARNVLIGRSETVANRFNTLFEEVGLQHLGAINEEIQTSVLEINSMTEEIAFLNTKIQVENAVGSQGFPPNDLLDKRDLLLKRLSEKIQVKTIELQDGTMNVTVGQGITLVTGGFQFRCRQKEMNLIVT</sequence>
<keyword evidence="11" id="KW-1185">Reference proteome</keyword>
<evidence type="ECO:0000256" key="5">
    <source>
        <dbReference type="ARBA" id="ARBA00022525"/>
    </source>
</evidence>
<organism evidence="10 11">
    <name type="scientific">Psychrosphaera aquimarina</name>
    <dbReference type="NCBI Taxonomy" id="2044854"/>
    <lineage>
        <taxon>Bacteria</taxon>
        <taxon>Pseudomonadati</taxon>
        <taxon>Pseudomonadota</taxon>
        <taxon>Gammaproteobacteria</taxon>
        <taxon>Alteromonadales</taxon>
        <taxon>Pseudoalteromonadaceae</taxon>
        <taxon>Psychrosphaera</taxon>
    </lineage>
</organism>
<evidence type="ECO:0000256" key="1">
    <source>
        <dbReference type="ARBA" id="ARBA00004365"/>
    </source>
</evidence>
<evidence type="ECO:0000313" key="10">
    <source>
        <dbReference type="EMBL" id="MDU0112817.1"/>
    </source>
</evidence>
<keyword evidence="10" id="KW-0282">Flagellum</keyword>
<dbReference type="EMBL" id="JAWCUA010000007">
    <property type="protein sequence ID" value="MDU0112817.1"/>
    <property type="molecule type" value="Genomic_DNA"/>
</dbReference>
<comment type="caution">
    <text evidence="10">The sequence shown here is derived from an EMBL/GenBank/DDBJ whole genome shotgun (WGS) entry which is preliminary data.</text>
</comment>
<dbReference type="Pfam" id="PF00460">
    <property type="entry name" value="Flg_bb_rod"/>
    <property type="match status" value="1"/>
</dbReference>
<dbReference type="InterPro" id="IPR002371">
    <property type="entry name" value="FlgK"/>
</dbReference>
<keyword evidence="6 7" id="KW-0975">Bacterial flagellum</keyword>
<dbReference type="NCBIfam" id="TIGR02492">
    <property type="entry name" value="flgK_ends"/>
    <property type="match status" value="1"/>
</dbReference>
<comment type="similarity">
    <text evidence="3 7">Belongs to the flagella basal body rod proteins family.</text>
</comment>
<dbReference type="PANTHER" id="PTHR30033">
    <property type="entry name" value="FLAGELLAR HOOK-ASSOCIATED PROTEIN 1"/>
    <property type="match status" value="1"/>
</dbReference>
<feature type="domain" description="Flagellar hook-associated protein FlgK helical" evidence="9">
    <location>
        <begin position="94"/>
        <end position="243"/>
    </location>
</feature>
<name>A0ABU3QZF8_9GAMM</name>
<gene>
    <name evidence="7 10" type="primary">flgK</name>
    <name evidence="10" type="ORF">RT723_07345</name>
</gene>
<comment type="subcellular location">
    <subcellularLocation>
        <location evidence="1 7">Bacterial flagellum</location>
    </subcellularLocation>
    <subcellularLocation>
        <location evidence="2 7">Secreted</location>
    </subcellularLocation>
</comment>
<keyword evidence="5 7" id="KW-0964">Secreted</keyword>
<accession>A0ABU3QZF8</accession>
<evidence type="ECO:0000256" key="7">
    <source>
        <dbReference type="RuleBase" id="RU362065"/>
    </source>
</evidence>
<evidence type="ECO:0000256" key="6">
    <source>
        <dbReference type="ARBA" id="ARBA00023143"/>
    </source>
</evidence>
<dbReference type="InterPro" id="IPR001444">
    <property type="entry name" value="Flag_bb_rod_N"/>
</dbReference>
<evidence type="ECO:0000259" key="8">
    <source>
        <dbReference type="Pfam" id="PF00460"/>
    </source>
</evidence>
<dbReference type="PRINTS" id="PR01005">
    <property type="entry name" value="FLGHOOKAP1"/>
</dbReference>
<dbReference type="PANTHER" id="PTHR30033:SF1">
    <property type="entry name" value="FLAGELLAR HOOK-ASSOCIATED PROTEIN 1"/>
    <property type="match status" value="1"/>
</dbReference>
<evidence type="ECO:0000313" key="11">
    <source>
        <dbReference type="Proteomes" id="UP001257914"/>
    </source>
</evidence>
<reference evidence="10 11" key="1">
    <citation type="submission" date="2023-10" db="EMBL/GenBank/DDBJ databases">
        <title>Psychrosphaera aquimaarina strain SW33 isolated from seawater.</title>
        <authorList>
            <person name="Bayburt H."/>
            <person name="Kim J.M."/>
            <person name="Choi B.J."/>
            <person name="Jeon C.O."/>
        </authorList>
    </citation>
    <scope>NUCLEOTIDE SEQUENCE [LARGE SCALE GENOMIC DNA]</scope>
    <source>
        <strain evidence="10 11">KCTC 52743</strain>
    </source>
</reference>
<feature type="domain" description="Flagellar basal body rod protein N-terminal" evidence="8">
    <location>
        <begin position="8"/>
        <end position="35"/>
    </location>
</feature>
<evidence type="ECO:0000256" key="4">
    <source>
        <dbReference type="ARBA" id="ARBA00016244"/>
    </source>
</evidence>
<evidence type="ECO:0000256" key="3">
    <source>
        <dbReference type="ARBA" id="ARBA00009677"/>
    </source>
</evidence>
<dbReference type="InterPro" id="IPR053927">
    <property type="entry name" value="FlgK_helical"/>
</dbReference>
<dbReference type="Proteomes" id="UP001257914">
    <property type="component" value="Unassembled WGS sequence"/>
</dbReference>
<proteinExistence type="inferred from homology"/>